<dbReference type="Proteomes" id="UP001386955">
    <property type="component" value="Unassembled WGS sequence"/>
</dbReference>
<proteinExistence type="predicted"/>
<accession>A0AAN9S6S2</accession>
<name>A0AAN9S6S2_PSOTE</name>
<organism evidence="1 2">
    <name type="scientific">Psophocarpus tetragonolobus</name>
    <name type="common">Winged bean</name>
    <name type="synonym">Dolichos tetragonolobus</name>
    <dbReference type="NCBI Taxonomy" id="3891"/>
    <lineage>
        <taxon>Eukaryota</taxon>
        <taxon>Viridiplantae</taxon>
        <taxon>Streptophyta</taxon>
        <taxon>Embryophyta</taxon>
        <taxon>Tracheophyta</taxon>
        <taxon>Spermatophyta</taxon>
        <taxon>Magnoliopsida</taxon>
        <taxon>eudicotyledons</taxon>
        <taxon>Gunneridae</taxon>
        <taxon>Pentapetalae</taxon>
        <taxon>rosids</taxon>
        <taxon>fabids</taxon>
        <taxon>Fabales</taxon>
        <taxon>Fabaceae</taxon>
        <taxon>Papilionoideae</taxon>
        <taxon>50 kb inversion clade</taxon>
        <taxon>NPAAA clade</taxon>
        <taxon>indigoferoid/millettioid clade</taxon>
        <taxon>Phaseoleae</taxon>
        <taxon>Psophocarpus</taxon>
    </lineage>
</organism>
<gene>
    <name evidence="1" type="ORF">VNO78_24900</name>
</gene>
<keyword evidence="2" id="KW-1185">Reference proteome</keyword>
<comment type="caution">
    <text evidence="1">The sequence shown here is derived from an EMBL/GenBank/DDBJ whole genome shotgun (WGS) entry which is preliminary data.</text>
</comment>
<dbReference type="AlphaFoldDB" id="A0AAN9S6S2"/>
<dbReference type="EMBL" id="JAYMYS010000006">
    <property type="protein sequence ID" value="KAK7389666.1"/>
    <property type="molecule type" value="Genomic_DNA"/>
</dbReference>
<reference evidence="1 2" key="1">
    <citation type="submission" date="2024-01" db="EMBL/GenBank/DDBJ databases">
        <title>The genomes of 5 underutilized Papilionoideae crops provide insights into root nodulation and disease resistanc.</title>
        <authorList>
            <person name="Jiang F."/>
        </authorList>
    </citation>
    <scope>NUCLEOTIDE SEQUENCE [LARGE SCALE GENOMIC DNA]</scope>
    <source>
        <strain evidence="1">DUOXIRENSHENG_FW03</strain>
        <tissue evidence="1">Leaves</tissue>
    </source>
</reference>
<evidence type="ECO:0000313" key="2">
    <source>
        <dbReference type="Proteomes" id="UP001386955"/>
    </source>
</evidence>
<sequence>MSCVVSCLPATALDWFSGLEDKGCDLLREKRKLKNEEVKACIEMLEREKQKLADVQASCVVEQAWLKGELDHMKVELA</sequence>
<protein>
    <submittedName>
        <fullName evidence="1">Uncharacterized protein</fullName>
    </submittedName>
</protein>
<evidence type="ECO:0000313" key="1">
    <source>
        <dbReference type="EMBL" id="KAK7389666.1"/>
    </source>
</evidence>